<feature type="transmembrane region" description="Helical" evidence="3">
    <location>
        <begin position="201"/>
        <end position="219"/>
    </location>
</feature>
<keyword evidence="3" id="KW-0472">Membrane</keyword>
<evidence type="ECO:0000259" key="4">
    <source>
        <dbReference type="Pfam" id="PF12849"/>
    </source>
</evidence>
<keyword evidence="1" id="KW-0732">Signal</keyword>
<dbReference type="Gene3D" id="3.40.190.10">
    <property type="entry name" value="Periplasmic binding protein-like II"/>
    <property type="match status" value="2"/>
</dbReference>
<feature type="region of interest" description="Disordered" evidence="2">
    <location>
        <begin position="278"/>
        <end position="298"/>
    </location>
</feature>
<evidence type="ECO:0000313" key="6">
    <source>
        <dbReference type="Proteomes" id="UP000282170"/>
    </source>
</evidence>
<keyword evidence="3" id="KW-0812">Transmembrane</keyword>
<name>A0A494UQY8_9ACTN</name>
<dbReference type="SUPFAM" id="SSF53850">
    <property type="entry name" value="Periplasmic binding protein-like II"/>
    <property type="match status" value="1"/>
</dbReference>
<keyword evidence="6" id="KW-1185">Reference proteome</keyword>
<dbReference type="PANTHER" id="PTHR30570:SF1">
    <property type="entry name" value="PHOSPHATE-BINDING PROTEIN PSTS"/>
    <property type="match status" value="1"/>
</dbReference>
<dbReference type="InterPro" id="IPR024370">
    <property type="entry name" value="PBP_domain"/>
</dbReference>
<accession>A0A494UQY8</accession>
<reference evidence="5 6" key="1">
    <citation type="submission" date="2017-09" db="EMBL/GenBank/DDBJ databases">
        <authorList>
            <person name="Zhang H."/>
            <person name="Hu S."/>
            <person name="Xu J."/>
            <person name="He Z."/>
        </authorList>
    </citation>
    <scope>NUCLEOTIDE SEQUENCE [LARGE SCALE GENOMIC DNA]</scope>
    <source>
        <strain evidence="5 6">TXX3120</strain>
    </source>
</reference>
<gene>
    <name evidence="5" type="ORF">CNQ36_18755</name>
</gene>
<organism evidence="5 6">
    <name type="scientific">Streptomyces fungicidicus</name>
    <dbReference type="NCBI Taxonomy" id="68203"/>
    <lineage>
        <taxon>Bacteria</taxon>
        <taxon>Bacillati</taxon>
        <taxon>Actinomycetota</taxon>
        <taxon>Actinomycetes</taxon>
        <taxon>Kitasatosporales</taxon>
        <taxon>Streptomycetaceae</taxon>
        <taxon>Streptomyces</taxon>
    </lineage>
</organism>
<dbReference type="Pfam" id="PF12849">
    <property type="entry name" value="PBP_like_2"/>
    <property type="match status" value="1"/>
</dbReference>
<evidence type="ECO:0000256" key="2">
    <source>
        <dbReference type="SAM" id="MobiDB-lite"/>
    </source>
</evidence>
<dbReference type="EMBL" id="CP023407">
    <property type="protein sequence ID" value="AYL37273.1"/>
    <property type="molecule type" value="Genomic_DNA"/>
</dbReference>
<dbReference type="InterPro" id="IPR050811">
    <property type="entry name" value="Phosphate_ABC_transporter"/>
</dbReference>
<protein>
    <submittedName>
        <fullName evidence="5">Phosphate ABC transporter substrate-binding protein</fullName>
    </submittedName>
</protein>
<evidence type="ECO:0000256" key="3">
    <source>
        <dbReference type="SAM" id="Phobius"/>
    </source>
</evidence>
<feature type="domain" description="PBP" evidence="4">
    <location>
        <begin position="228"/>
        <end position="484"/>
    </location>
</feature>
<evidence type="ECO:0000313" key="5">
    <source>
        <dbReference type="EMBL" id="AYL37273.1"/>
    </source>
</evidence>
<dbReference type="AlphaFoldDB" id="A0A494UQY8"/>
<proteinExistence type="predicted"/>
<feature type="transmembrane region" description="Helical" evidence="3">
    <location>
        <begin position="6"/>
        <end position="28"/>
    </location>
</feature>
<dbReference type="Proteomes" id="UP000282170">
    <property type="component" value="Chromosome"/>
</dbReference>
<evidence type="ECO:0000256" key="1">
    <source>
        <dbReference type="ARBA" id="ARBA00022729"/>
    </source>
</evidence>
<sequence length="514" mass="55520">MEWLSAENLVAVATAILGIVASAVMVWYERRVPRRKRIGYRVQLDTPIGDDGRSRHTNRRVGWFSTETGMNHASMVLLRIENDGSQSITRDDYESPGIHGLTVEFGRRTVLGVAVTQPSETSHVLGNFTERLGFGYRGSTLSIPRVPLNRGAYYKLLVLLSGGQVGDDIQVSGDLKDGDVHRNRSATPDEKAPLFSRAARLITITLTLCVVGLAVIVVAQDDSPPPIGCESGTLTLTGSTAFAPVLREVAEKYERDCADDDTRVDVDPRGSTSGIRELAAAGEKAEHGSPPLVALSDGPKPGGMPELRENRVAVSVFALVVHEDVGLRDLSTADVRRLYRGEIANWSELGGPDLPVHLVSRDANSGTRQVFQRRVLGRGEIANSSVDCVHKDDPAAPVLRCELGSTEQVLATVAELPGAIGYSELNLAARAKGLLRLDLDGHPASVDAIEHGTSSYPYREIEYAYTYGQPPADSLASSFLTYLTRGNGQDVIRTHGHLPCWTPEGMELCARAAP</sequence>
<dbReference type="RefSeq" id="WP_121546859.1">
    <property type="nucleotide sequence ID" value="NZ_CP023407.1"/>
</dbReference>
<dbReference type="PANTHER" id="PTHR30570">
    <property type="entry name" value="PERIPLASMIC PHOSPHATE BINDING COMPONENT OF PHOSPHATE ABC TRANSPORTER"/>
    <property type="match status" value="1"/>
</dbReference>
<keyword evidence="3" id="KW-1133">Transmembrane helix</keyword>
<dbReference type="GeneID" id="93884871"/>
<dbReference type="KEGG" id="sfug:CNQ36_18755"/>